<accession>A0ABX0JIT4</accession>
<reference evidence="1" key="1">
    <citation type="submission" date="2020-03" db="EMBL/GenBank/DDBJ databases">
        <title>Draft sequencing of Paenibacilllus sp. S3N08.</title>
        <authorList>
            <person name="Kim D.-U."/>
        </authorList>
    </citation>
    <scope>NUCLEOTIDE SEQUENCE</scope>
    <source>
        <strain evidence="1">S3N08</strain>
    </source>
</reference>
<comment type="caution">
    <text evidence="1">The sequence shown here is derived from an EMBL/GenBank/DDBJ whole genome shotgun (WGS) entry which is preliminary data.</text>
</comment>
<proteinExistence type="predicted"/>
<name>A0ABX0JIT4_9BACL</name>
<organism evidence="1 2">
    <name type="scientific">Paenibacillus agricola</name>
    <dbReference type="NCBI Taxonomy" id="2716264"/>
    <lineage>
        <taxon>Bacteria</taxon>
        <taxon>Bacillati</taxon>
        <taxon>Bacillota</taxon>
        <taxon>Bacilli</taxon>
        <taxon>Bacillales</taxon>
        <taxon>Paenibacillaceae</taxon>
        <taxon>Paenibacillus</taxon>
    </lineage>
</organism>
<dbReference type="RefSeq" id="WP_166157862.1">
    <property type="nucleotide sequence ID" value="NZ_JAAOIW010000030.1"/>
</dbReference>
<sequence length="125" mass="14694">MVNNTEIMSKEEAMEILDRYIKGARELKQLEEQHNQGLENNWEAWTEIKDKFTILTNDIKRHYEFLSYGETYGVRAAFFETAIKDIYVSMVVLDVDTAADNFLEKLPLLLIEIEGYAHFWLPQSI</sequence>
<evidence type="ECO:0000313" key="1">
    <source>
        <dbReference type="EMBL" id="NHN35299.1"/>
    </source>
</evidence>
<gene>
    <name evidence="1" type="ORF">G9U52_36880</name>
</gene>
<evidence type="ECO:0000313" key="2">
    <source>
        <dbReference type="Proteomes" id="UP001165962"/>
    </source>
</evidence>
<dbReference type="Proteomes" id="UP001165962">
    <property type="component" value="Unassembled WGS sequence"/>
</dbReference>
<keyword evidence="2" id="KW-1185">Reference proteome</keyword>
<dbReference type="EMBL" id="JAAOIW010000030">
    <property type="protein sequence ID" value="NHN35299.1"/>
    <property type="molecule type" value="Genomic_DNA"/>
</dbReference>
<protein>
    <submittedName>
        <fullName evidence="1">Uncharacterized protein</fullName>
    </submittedName>
</protein>